<reference evidence="2 3" key="1">
    <citation type="submission" date="2019-06" db="EMBL/GenBank/DDBJ databases">
        <title>Sequencing the genomes of 1000 actinobacteria strains.</title>
        <authorList>
            <person name="Klenk H.-P."/>
        </authorList>
    </citation>
    <scope>NUCLEOTIDE SEQUENCE [LARGE SCALE GENOMIC DNA]</scope>
    <source>
        <strain evidence="2 3">DSM 45928</strain>
    </source>
</reference>
<dbReference type="OrthoDB" id="5187245at2"/>
<evidence type="ECO:0000313" key="3">
    <source>
        <dbReference type="Proteomes" id="UP000317043"/>
    </source>
</evidence>
<organism evidence="2 3">
    <name type="scientific">Stackebrandtia endophytica</name>
    <dbReference type="NCBI Taxonomy" id="1496996"/>
    <lineage>
        <taxon>Bacteria</taxon>
        <taxon>Bacillati</taxon>
        <taxon>Actinomycetota</taxon>
        <taxon>Actinomycetes</taxon>
        <taxon>Glycomycetales</taxon>
        <taxon>Glycomycetaceae</taxon>
        <taxon>Stackebrandtia</taxon>
    </lineage>
</organism>
<protein>
    <recommendedName>
        <fullName evidence="4">SurA-like protein</fullName>
    </recommendedName>
</protein>
<feature type="signal peptide" evidence="1">
    <location>
        <begin position="1"/>
        <end position="24"/>
    </location>
</feature>
<keyword evidence="3" id="KW-1185">Reference proteome</keyword>
<dbReference type="EMBL" id="VFOW01000001">
    <property type="protein sequence ID" value="TQL76069.1"/>
    <property type="molecule type" value="Genomic_DNA"/>
</dbReference>
<dbReference type="RefSeq" id="WP_142036912.1">
    <property type="nucleotide sequence ID" value="NZ_JBHTGS010000001.1"/>
</dbReference>
<accession>A0A543AU42</accession>
<proteinExistence type="predicted"/>
<sequence>MKPRMPRRLLLAAALGLVTVAALAGCRVEQGAALFVGETRITDSQVDEIVDSVPVELVTSDRSRMTSGFSGIRSQVVEALAVVELGRQVADDTDRQPNTQVGSAARKSWAEATGLPLDNAFVDLMGSAESYRELLRADATPEAPTEADVEAAAKNYATATGQPLDDATIGQLTSELNTDQGRELIGQNRQINQYVADYQVTANPKYGKLAIVTFTNASGVALLTAPVPS</sequence>
<name>A0A543AU42_9ACTN</name>
<evidence type="ECO:0008006" key="4">
    <source>
        <dbReference type="Google" id="ProtNLM"/>
    </source>
</evidence>
<evidence type="ECO:0000313" key="2">
    <source>
        <dbReference type="EMBL" id="TQL76069.1"/>
    </source>
</evidence>
<dbReference type="Proteomes" id="UP000317043">
    <property type="component" value="Unassembled WGS sequence"/>
</dbReference>
<dbReference type="AlphaFoldDB" id="A0A543AU42"/>
<keyword evidence="1" id="KW-0732">Signal</keyword>
<gene>
    <name evidence="2" type="ORF">FB566_1589</name>
</gene>
<comment type="caution">
    <text evidence="2">The sequence shown here is derived from an EMBL/GenBank/DDBJ whole genome shotgun (WGS) entry which is preliminary data.</text>
</comment>
<feature type="chain" id="PRO_5021940647" description="SurA-like protein" evidence="1">
    <location>
        <begin position="25"/>
        <end position="229"/>
    </location>
</feature>
<dbReference type="InParanoid" id="A0A543AU42"/>
<dbReference type="PROSITE" id="PS51257">
    <property type="entry name" value="PROKAR_LIPOPROTEIN"/>
    <property type="match status" value="1"/>
</dbReference>
<evidence type="ECO:0000256" key="1">
    <source>
        <dbReference type="SAM" id="SignalP"/>
    </source>
</evidence>